<evidence type="ECO:0000313" key="3">
    <source>
        <dbReference type="Proteomes" id="UP000015241"/>
    </source>
</evidence>
<evidence type="ECO:0000256" key="1">
    <source>
        <dbReference type="SAM" id="MobiDB-lite"/>
    </source>
</evidence>
<dbReference type="EMBL" id="KE504148">
    <property type="protein sequence ID" value="EPT00510.1"/>
    <property type="molecule type" value="Genomic_DNA"/>
</dbReference>
<dbReference type="HOGENOM" id="CLU_159450_0_0_1"/>
<dbReference type="InParanoid" id="S8FQB9"/>
<gene>
    <name evidence="2" type="ORF">FOMPIDRAFT_95069</name>
</gene>
<accession>S8FQB9</accession>
<dbReference type="Proteomes" id="UP000015241">
    <property type="component" value="Unassembled WGS sequence"/>
</dbReference>
<organism evidence="2 3">
    <name type="scientific">Fomitopsis schrenkii</name>
    <name type="common">Brown rot fungus</name>
    <dbReference type="NCBI Taxonomy" id="2126942"/>
    <lineage>
        <taxon>Eukaryota</taxon>
        <taxon>Fungi</taxon>
        <taxon>Dikarya</taxon>
        <taxon>Basidiomycota</taxon>
        <taxon>Agaricomycotina</taxon>
        <taxon>Agaricomycetes</taxon>
        <taxon>Polyporales</taxon>
        <taxon>Fomitopsis</taxon>
    </lineage>
</organism>
<keyword evidence="3" id="KW-1185">Reference proteome</keyword>
<protein>
    <submittedName>
        <fullName evidence="2">Uncharacterized protein</fullName>
    </submittedName>
</protein>
<evidence type="ECO:0000313" key="2">
    <source>
        <dbReference type="EMBL" id="EPT00510.1"/>
    </source>
</evidence>
<name>S8FQB9_FOMSC</name>
<sequence length="119" mass="12063">MTAVGSNDGEGSDGYDPFLELQPTQEVDLPSVNIESAVAGPSSSRPASSAVAGQASKPAQRPASSAPSSASKAGKKKCGPVIKEDEEPEEQEQDELDDAVNGQLDGQDHCATPPAAGDV</sequence>
<reference evidence="2 3" key="1">
    <citation type="journal article" date="2012" name="Science">
        <title>The Paleozoic origin of enzymatic lignin decomposition reconstructed from 31 fungal genomes.</title>
        <authorList>
            <person name="Floudas D."/>
            <person name="Binder M."/>
            <person name="Riley R."/>
            <person name="Barry K."/>
            <person name="Blanchette R.A."/>
            <person name="Henrissat B."/>
            <person name="Martinez A.T."/>
            <person name="Otillar R."/>
            <person name="Spatafora J.W."/>
            <person name="Yadav J.S."/>
            <person name="Aerts A."/>
            <person name="Benoit I."/>
            <person name="Boyd A."/>
            <person name="Carlson A."/>
            <person name="Copeland A."/>
            <person name="Coutinho P.M."/>
            <person name="de Vries R.P."/>
            <person name="Ferreira P."/>
            <person name="Findley K."/>
            <person name="Foster B."/>
            <person name="Gaskell J."/>
            <person name="Glotzer D."/>
            <person name="Gorecki P."/>
            <person name="Heitman J."/>
            <person name="Hesse C."/>
            <person name="Hori C."/>
            <person name="Igarashi K."/>
            <person name="Jurgens J.A."/>
            <person name="Kallen N."/>
            <person name="Kersten P."/>
            <person name="Kohler A."/>
            <person name="Kuees U."/>
            <person name="Kumar T.K.A."/>
            <person name="Kuo A."/>
            <person name="LaButti K."/>
            <person name="Larrondo L.F."/>
            <person name="Lindquist E."/>
            <person name="Ling A."/>
            <person name="Lombard V."/>
            <person name="Lucas S."/>
            <person name="Lundell T."/>
            <person name="Martin R."/>
            <person name="McLaughlin D.J."/>
            <person name="Morgenstern I."/>
            <person name="Morin E."/>
            <person name="Murat C."/>
            <person name="Nagy L.G."/>
            <person name="Nolan M."/>
            <person name="Ohm R.A."/>
            <person name="Patyshakuliyeva A."/>
            <person name="Rokas A."/>
            <person name="Ruiz-Duenas F.J."/>
            <person name="Sabat G."/>
            <person name="Salamov A."/>
            <person name="Samejima M."/>
            <person name="Schmutz J."/>
            <person name="Slot J.C."/>
            <person name="St John F."/>
            <person name="Stenlid J."/>
            <person name="Sun H."/>
            <person name="Sun S."/>
            <person name="Syed K."/>
            <person name="Tsang A."/>
            <person name="Wiebenga A."/>
            <person name="Young D."/>
            <person name="Pisabarro A."/>
            <person name="Eastwood D.C."/>
            <person name="Martin F."/>
            <person name="Cullen D."/>
            <person name="Grigoriev I.V."/>
            <person name="Hibbett D.S."/>
        </authorList>
    </citation>
    <scope>NUCLEOTIDE SEQUENCE</scope>
    <source>
        <strain evidence="3">FP-58527</strain>
    </source>
</reference>
<feature type="compositionally biased region" description="Low complexity" evidence="1">
    <location>
        <begin position="36"/>
        <end position="72"/>
    </location>
</feature>
<dbReference type="AlphaFoldDB" id="S8FQB9"/>
<feature type="compositionally biased region" description="Acidic residues" evidence="1">
    <location>
        <begin position="84"/>
        <end position="98"/>
    </location>
</feature>
<proteinExistence type="predicted"/>
<feature type="region of interest" description="Disordered" evidence="1">
    <location>
        <begin position="1"/>
        <end position="119"/>
    </location>
</feature>